<reference evidence="4 5" key="1">
    <citation type="submission" date="2015-10" db="EMBL/GenBank/DDBJ databases">
        <title>Draft genome sequence of Streptomyces longwoodensis DSM 41677, type strain for the species Streptomyces longwoodensis.</title>
        <authorList>
            <person name="Ruckert C."/>
            <person name="Winkler A."/>
            <person name="Kalinowski J."/>
            <person name="Kampfer P."/>
            <person name="Glaeser S."/>
        </authorList>
    </citation>
    <scope>NUCLEOTIDE SEQUENCE [LARGE SCALE GENOMIC DNA]</scope>
    <source>
        <strain evidence="4 5">DSM 41677</strain>
    </source>
</reference>
<dbReference type="Pfam" id="PF01613">
    <property type="entry name" value="Flavin_Reduct"/>
    <property type="match status" value="1"/>
</dbReference>
<dbReference type="SUPFAM" id="SSF50475">
    <property type="entry name" value="FMN-binding split barrel"/>
    <property type="match status" value="1"/>
</dbReference>
<protein>
    <recommendedName>
        <fullName evidence="3">Flavin reductase like domain-containing protein</fullName>
    </recommendedName>
</protein>
<keyword evidence="2" id="KW-0560">Oxidoreductase</keyword>
<sequence length="198" mass="20891">MRTAPALSVRDPLARLGLTREDPVMSDRHQPVETLLDQVDLSTFRSVMGSLPTGVSVVTSVTADGQPRGLTCSAVCSVSASPPLLLVCVKQPSATLEAIHESGAFAVNFLSSGMEDTARTFASPVPERFTDVPWSPGKRTGAPVLPATVAHAECVLTSSHLAGDHQILVGRLVHGDVSPARTPLAYWRAQFSEVQPAA</sequence>
<dbReference type="InterPro" id="IPR012349">
    <property type="entry name" value="Split_barrel_FMN-bd"/>
</dbReference>
<comment type="similarity">
    <text evidence="1">Belongs to the non-flavoprotein flavin reductase family.</text>
</comment>
<accession>A0A124HRW7</accession>
<comment type="caution">
    <text evidence="4">The sequence shown here is derived from an EMBL/GenBank/DDBJ whole genome shotgun (WGS) entry which is preliminary data.</text>
</comment>
<dbReference type="STRING" id="68231.AQJ30_07685"/>
<evidence type="ECO:0000256" key="1">
    <source>
        <dbReference type="ARBA" id="ARBA00008898"/>
    </source>
</evidence>
<name>A0A124HRW7_9ACTN</name>
<evidence type="ECO:0000313" key="5">
    <source>
        <dbReference type="Proteomes" id="UP000053271"/>
    </source>
</evidence>
<dbReference type="EMBL" id="LMWS01000009">
    <property type="protein sequence ID" value="KUN39849.1"/>
    <property type="molecule type" value="Genomic_DNA"/>
</dbReference>
<dbReference type="SMART" id="SM00903">
    <property type="entry name" value="Flavin_Reduct"/>
    <property type="match status" value="1"/>
</dbReference>
<dbReference type="GO" id="GO:0010181">
    <property type="term" value="F:FMN binding"/>
    <property type="evidence" value="ECO:0007669"/>
    <property type="project" value="InterPro"/>
</dbReference>
<evidence type="ECO:0000313" key="4">
    <source>
        <dbReference type="EMBL" id="KUN39849.1"/>
    </source>
</evidence>
<feature type="domain" description="Flavin reductase like" evidence="3">
    <location>
        <begin position="48"/>
        <end position="193"/>
    </location>
</feature>
<dbReference type="AlphaFoldDB" id="A0A124HRW7"/>
<dbReference type="Gene3D" id="2.30.110.10">
    <property type="entry name" value="Electron Transport, Fmn-binding Protein, Chain A"/>
    <property type="match status" value="1"/>
</dbReference>
<keyword evidence="5" id="KW-1185">Reference proteome</keyword>
<dbReference type="InterPro" id="IPR050268">
    <property type="entry name" value="NADH-dep_flavin_reductase"/>
</dbReference>
<dbReference type="GO" id="GO:0042602">
    <property type="term" value="F:riboflavin reductase (NADPH) activity"/>
    <property type="evidence" value="ECO:0007669"/>
    <property type="project" value="TreeGrafter"/>
</dbReference>
<evidence type="ECO:0000259" key="3">
    <source>
        <dbReference type="SMART" id="SM00903"/>
    </source>
</evidence>
<organism evidence="4 5">
    <name type="scientific">Streptomyces longwoodensis</name>
    <dbReference type="NCBI Taxonomy" id="68231"/>
    <lineage>
        <taxon>Bacteria</taxon>
        <taxon>Bacillati</taxon>
        <taxon>Actinomycetota</taxon>
        <taxon>Actinomycetes</taxon>
        <taxon>Kitasatosporales</taxon>
        <taxon>Streptomycetaceae</taxon>
        <taxon>Streptomyces</taxon>
    </lineage>
</organism>
<proteinExistence type="inferred from homology"/>
<evidence type="ECO:0000256" key="2">
    <source>
        <dbReference type="ARBA" id="ARBA00023002"/>
    </source>
</evidence>
<dbReference type="PANTHER" id="PTHR30466">
    <property type="entry name" value="FLAVIN REDUCTASE"/>
    <property type="match status" value="1"/>
</dbReference>
<dbReference type="InterPro" id="IPR002563">
    <property type="entry name" value="Flavin_Rdtase-like_dom"/>
</dbReference>
<dbReference type="Proteomes" id="UP000053271">
    <property type="component" value="Unassembled WGS sequence"/>
</dbReference>
<gene>
    <name evidence="4" type="ORF">AQJ30_07685</name>
</gene>
<dbReference type="PANTHER" id="PTHR30466:SF11">
    <property type="entry name" value="FLAVIN-DEPENDENT MONOOXYGENASE, REDUCTASE SUBUNIT HSAB"/>
    <property type="match status" value="1"/>
</dbReference>